<dbReference type="InterPro" id="IPR029052">
    <property type="entry name" value="Metallo-depent_PP-like"/>
</dbReference>
<feature type="region of interest" description="Disordered" evidence="1">
    <location>
        <begin position="173"/>
        <end position="202"/>
    </location>
</feature>
<comment type="caution">
    <text evidence="3">The sequence shown here is derived from an EMBL/GenBank/DDBJ whole genome shotgun (WGS) entry which is preliminary data.</text>
</comment>
<feature type="compositionally biased region" description="Acidic residues" evidence="1">
    <location>
        <begin position="176"/>
        <end position="195"/>
    </location>
</feature>
<evidence type="ECO:0000256" key="1">
    <source>
        <dbReference type="SAM" id="MobiDB-lite"/>
    </source>
</evidence>
<reference evidence="3 4" key="1">
    <citation type="journal article" date="2016" name="Genome Announc.">
        <title>Genome Sequence of Madurella mycetomatis mm55, Isolated from a Human Mycetoma Case in Sudan.</title>
        <authorList>
            <person name="Smit S."/>
            <person name="Derks M.F."/>
            <person name="Bervoets S."/>
            <person name="Fahal A."/>
            <person name="van Leeuwen W."/>
            <person name="van Belkum A."/>
            <person name="van de Sande W.W."/>
        </authorList>
    </citation>
    <scope>NUCLEOTIDE SEQUENCE [LARGE SCALE GENOMIC DNA]</scope>
    <source>
        <strain evidence="4">mm55</strain>
    </source>
</reference>
<dbReference type="Pfam" id="PF00149">
    <property type="entry name" value="Metallophos"/>
    <property type="match status" value="1"/>
</dbReference>
<sequence>MTSWKPETAPAPHHDLQAAGDGSQLLQMPLGDGDEQGMGRTVVGLKMAYGTNEHPPLKDSPPMLIRDLPREYIPACPPPSPIDGPGGRKKYGKRLIVVGDVHGNVGPLKALLQKIDFNHKDGDHLILAGDMITKGPDSRGVIELAMKVGASAVRGNHEDRVLAAAKKMRRISVDGEGADEDDAGADNGSSEDGEAEISRKKDHARQVAKSLSRVQLGWLKELPIILRISQLPNATSPPFDAGTIVVVHGGLVPGLPLEKQDPWAVMNMRTLVYSGKDKSRRAESEGDDSDGYDNDDDDNEEEEGGGGGEVDIDTPVVPIDGRDGEPWSHAWNRYQNHLLPNTQATTLAIYGHDAKSGLQADLEVDISEYDPNSSKGNKKKKKKKKKKQKQKIKEKGLRYAFGLDSGCGHGRQLSALVIEAVGPEKGGVEWRIEQVEC</sequence>
<accession>A0A175VWH4</accession>
<dbReference type="InterPro" id="IPR050126">
    <property type="entry name" value="Ap4A_hydrolase"/>
</dbReference>
<dbReference type="PANTHER" id="PTHR42850:SF4">
    <property type="entry name" value="ZINC-DEPENDENT ENDOPOLYPHOSPHATASE"/>
    <property type="match status" value="1"/>
</dbReference>
<dbReference type="CDD" id="cd00144">
    <property type="entry name" value="MPP_PPP_family"/>
    <property type="match status" value="1"/>
</dbReference>
<dbReference type="SUPFAM" id="SSF56300">
    <property type="entry name" value="Metallo-dependent phosphatases"/>
    <property type="match status" value="1"/>
</dbReference>
<proteinExistence type="predicted"/>
<dbReference type="GO" id="GO:0005737">
    <property type="term" value="C:cytoplasm"/>
    <property type="evidence" value="ECO:0007669"/>
    <property type="project" value="TreeGrafter"/>
</dbReference>
<feature type="region of interest" description="Disordered" evidence="1">
    <location>
        <begin position="276"/>
        <end position="328"/>
    </location>
</feature>
<feature type="compositionally biased region" description="Basic residues" evidence="1">
    <location>
        <begin position="376"/>
        <end position="390"/>
    </location>
</feature>
<name>A0A175VWH4_9PEZI</name>
<keyword evidence="4" id="KW-1185">Reference proteome</keyword>
<dbReference type="GO" id="GO:0006798">
    <property type="term" value="P:polyphosphate catabolic process"/>
    <property type="evidence" value="ECO:0007669"/>
    <property type="project" value="TreeGrafter"/>
</dbReference>
<organism evidence="3 4">
    <name type="scientific">Madurella mycetomatis</name>
    <dbReference type="NCBI Taxonomy" id="100816"/>
    <lineage>
        <taxon>Eukaryota</taxon>
        <taxon>Fungi</taxon>
        <taxon>Dikarya</taxon>
        <taxon>Ascomycota</taxon>
        <taxon>Pezizomycotina</taxon>
        <taxon>Sordariomycetes</taxon>
        <taxon>Sordariomycetidae</taxon>
        <taxon>Sordariales</taxon>
        <taxon>Sordariales incertae sedis</taxon>
        <taxon>Madurella</taxon>
    </lineage>
</organism>
<dbReference type="AlphaFoldDB" id="A0A175VWH4"/>
<dbReference type="GO" id="GO:0000298">
    <property type="term" value="F:endopolyphosphatase activity"/>
    <property type="evidence" value="ECO:0007669"/>
    <property type="project" value="TreeGrafter"/>
</dbReference>
<feature type="compositionally biased region" description="Acidic residues" evidence="1">
    <location>
        <begin position="285"/>
        <end position="304"/>
    </location>
</feature>
<evidence type="ECO:0000313" key="4">
    <source>
        <dbReference type="Proteomes" id="UP000078237"/>
    </source>
</evidence>
<dbReference type="PANTHER" id="PTHR42850">
    <property type="entry name" value="METALLOPHOSPHOESTERASE"/>
    <property type="match status" value="1"/>
</dbReference>
<evidence type="ECO:0000313" key="3">
    <source>
        <dbReference type="EMBL" id="KXX75350.1"/>
    </source>
</evidence>
<dbReference type="Gene3D" id="3.60.21.10">
    <property type="match status" value="1"/>
</dbReference>
<feature type="domain" description="Calcineurin-like phosphoesterase" evidence="2">
    <location>
        <begin position="94"/>
        <end position="259"/>
    </location>
</feature>
<dbReference type="GO" id="GO:0016791">
    <property type="term" value="F:phosphatase activity"/>
    <property type="evidence" value="ECO:0007669"/>
    <property type="project" value="TreeGrafter"/>
</dbReference>
<dbReference type="VEuPathDB" id="FungiDB:MMYC01_207652"/>
<gene>
    <name evidence="3" type="ORF">MMYC01_207652</name>
</gene>
<evidence type="ECO:0000259" key="2">
    <source>
        <dbReference type="Pfam" id="PF00149"/>
    </source>
</evidence>
<dbReference type="Proteomes" id="UP000078237">
    <property type="component" value="Unassembled WGS sequence"/>
</dbReference>
<feature type="region of interest" description="Disordered" evidence="1">
    <location>
        <begin position="368"/>
        <end position="393"/>
    </location>
</feature>
<dbReference type="InterPro" id="IPR004843">
    <property type="entry name" value="Calcineurin-like_PHP"/>
</dbReference>
<dbReference type="OrthoDB" id="10267127at2759"/>
<protein>
    <submittedName>
        <fullName evidence="3">Bis(5'-nucleosyl)-tetraphosphatase, symmetrical</fullName>
    </submittedName>
</protein>
<dbReference type="EMBL" id="LCTW02000277">
    <property type="protein sequence ID" value="KXX75350.1"/>
    <property type="molecule type" value="Genomic_DNA"/>
</dbReference>
<dbReference type="STRING" id="100816.A0A175VWH4"/>